<gene>
    <name evidence="1" type="ORF">IAC10_11265</name>
</gene>
<proteinExistence type="predicted"/>
<accession>A0A9D1JNL7</accession>
<dbReference type="AlphaFoldDB" id="A0A9D1JNL7"/>
<dbReference type="Proteomes" id="UP000823928">
    <property type="component" value="Unassembled WGS sequence"/>
</dbReference>
<name>A0A9D1JNL7_9BACT</name>
<protein>
    <recommendedName>
        <fullName evidence="3">HEAT repeat domain-containing protein</fullName>
    </recommendedName>
</protein>
<dbReference type="InterPro" id="IPR016024">
    <property type="entry name" value="ARM-type_fold"/>
</dbReference>
<reference evidence="1" key="1">
    <citation type="submission" date="2020-10" db="EMBL/GenBank/DDBJ databases">
        <authorList>
            <person name="Gilroy R."/>
        </authorList>
    </citation>
    <scope>NUCLEOTIDE SEQUENCE</scope>
    <source>
        <strain evidence="1">6276</strain>
    </source>
</reference>
<dbReference type="SUPFAM" id="SSF48371">
    <property type="entry name" value="ARM repeat"/>
    <property type="match status" value="1"/>
</dbReference>
<evidence type="ECO:0008006" key="3">
    <source>
        <dbReference type="Google" id="ProtNLM"/>
    </source>
</evidence>
<comment type="caution">
    <text evidence="1">The sequence shown here is derived from an EMBL/GenBank/DDBJ whole genome shotgun (WGS) entry which is preliminary data.</text>
</comment>
<evidence type="ECO:0000313" key="2">
    <source>
        <dbReference type="Proteomes" id="UP000823928"/>
    </source>
</evidence>
<evidence type="ECO:0000313" key="1">
    <source>
        <dbReference type="EMBL" id="HIS37187.1"/>
    </source>
</evidence>
<organism evidence="1 2">
    <name type="scientific">Candidatus Scatousia excrementigallinarum</name>
    <dbReference type="NCBI Taxonomy" id="2840935"/>
    <lineage>
        <taxon>Bacteria</taxon>
        <taxon>Candidatus Scatousia</taxon>
    </lineage>
</organism>
<reference evidence="1" key="2">
    <citation type="journal article" date="2021" name="PeerJ">
        <title>Extensive microbial diversity within the chicken gut microbiome revealed by metagenomics and culture.</title>
        <authorList>
            <person name="Gilroy R."/>
            <person name="Ravi A."/>
            <person name="Getino M."/>
            <person name="Pursley I."/>
            <person name="Horton D.L."/>
            <person name="Alikhan N.F."/>
            <person name="Baker D."/>
            <person name="Gharbi K."/>
            <person name="Hall N."/>
            <person name="Watson M."/>
            <person name="Adriaenssens E.M."/>
            <person name="Foster-Nyarko E."/>
            <person name="Jarju S."/>
            <person name="Secka A."/>
            <person name="Antonio M."/>
            <person name="Oren A."/>
            <person name="Chaudhuri R.R."/>
            <person name="La Ragione R."/>
            <person name="Hildebrand F."/>
            <person name="Pallen M.J."/>
        </authorList>
    </citation>
    <scope>NUCLEOTIDE SEQUENCE</scope>
    <source>
        <strain evidence="1">6276</strain>
    </source>
</reference>
<sequence length="389" mass="44156">MNELIKKLSGKNKNDYEQVAKDMIDNADVALFKELVANDDFLFDFVKQNVAERLANACNETNYRNLLKFFVCYSPYYDDFIISTLARYADEDLTDEILDIFENGTNDEKTYCAKYFFYIQDSLATELLRANSYTDDESLNANCAATLGVFQDNVSYNQALEKLKSDDEFEQLSGVKFLVLYGNKDAVPALIETMKTSTMAENIAGEIPYLSNLFELLDKSKEDALLVINHIINGLGEILGLPAVFDYELYDVFERLIRQADDSKTAVVLLNAADKFETLTENDEYLFDEDKNTKNEVQDIKKLLGSINKKQLKPLVLGELNEDSPFVYTALDFADDVFAIRELLKCNNQTIILKTAEVLKRLGNLDEPTKTVALLKVTDDNIKSIIRAL</sequence>
<dbReference type="EMBL" id="DVIU01000220">
    <property type="protein sequence ID" value="HIS37187.1"/>
    <property type="molecule type" value="Genomic_DNA"/>
</dbReference>